<evidence type="ECO:0000259" key="4">
    <source>
        <dbReference type="Pfam" id="PF00849"/>
    </source>
</evidence>
<keyword evidence="2" id="KW-0694">RNA-binding</keyword>
<dbReference type="SUPFAM" id="SSF55174">
    <property type="entry name" value="Alpha-L RNA-binding motif"/>
    <property type="match status" value="1"/>
</dbReference>
<dbReference type="InterPro" id="IPR050188">
    <property type="entry name" value="RluA_PseudoU_synthase"/>
</dbReference>
<reference evidence="5 6" key="1">
    <citation type="submission" date="2020-10" db="EMBL/GenBank/DDBJ databases">
        <title>Wide distribution of Phycisphaera-like planctomycetes from WD2101 soil group in peatlands and genome analysis of the first cultivated representative.</title>
        <authorList>
            <person name="Dedysh S.N."/>
            <person name="Beletsky A.V."/>
            <person name="Ivanova A."/>
            <person name="Kulichevskaya I.S."/>
            <person name="Suzina N.E."/>
            <person name="Philippov D.A."/>
            <person name="Rakitin A.L."/>
            <person name="Mardanov A.V."/>
            <person name="Ravin N.V."/>
        </authorList>
    </citation>
    <scope>NUCLEOTIDE SEQUENCE [LARGE SCALE GENOMIC DNA]</scope>
    <source>
        <strain evidence="5 6">M1803</strain>
    </source>
</reference>
<dbReference type="CDD" id="cd02869">
    <property type="entry name" value="PseudoU_synth_RluA_like"/>
    <property type="match status" value="1"/>
</dbReference>
<dbReference type="GO" id="GO:0140098">
    <property type="term" value="F:catalytic activity, acting on RNA"/>
    <property type="evidence" value="ECO:0007669"/>
    <property type="project" value="UniProtKB-ARBA"/>
</dbReference>
<dbReference type="EMBL" id="CP063458">
    <property type="protein sequence ID" value="QOV90533.1"/>
    <property type="molecule type" value="Genomic_DNA"/>
</dbReference>
<dbReference type="AlphaFoldDB" id="A0A7M2WYQ3"/>
<feature type="compositionally biased region" description="Polar residues" evidence="3">
    <location>
        <begin position="137"/>
        <end position="147"/>
    </location>
</feature>
<name>A0A7M2WYQ3_9BACT</name>
<evidence type="ECO:0000256" key="3">
    <source>
        <dbReference type="SAM" id="MobiDB-lite"/>
    </source>
</evidence>
<dbReference type="SUPFAM" id="SSF55120">
    <property type="entry name" value="Pseudouridine synthase"/>
    <property type="match status" value="1"/>
</dbReference>
<dbReference type="PANTHER" id="PTHR21600">
    <property type="entry name" value="MITOCHONDRIAL RNA PSEUDOURIDINE SYNTHASE"/>
    <property type="match status" value="1"/>
</dbReference>
<dbReference type="Proteomes" id="UP000593765">
    <property type="component" value="Chromosome"/>
</dbReference>
<dbReference type="GO" id="GO:0000455">
    <property type="term" value="P:enzyme-directed rRNA pseudouridine synthesis"/>
    <property type="evidence" value="ECO:0007669"/>
    <property type="project" value="TreeGrafter"/>
</dbReference>
<sequence>MPSDRTYHIRPVLNGQTLAAGLRGLDSDLSWNDARKLVQQRRIQINGNLVLDDTRRLKTGDVVKIFEQPRTPPPAERDVPVLHIDQDLIVIDKPAGITTLRHAEEKEWDDARKQRQPTLDEVVQRLLPTVWPPKATQPDSNRPQKNTDPPGVMRRPGGRPVGLPAIGLPKVRAVHRLDRDTSGLMLFALSPRGETALVKLFKEHSIRRVYRAVVHGLVTQEQTIESWFVRDRGDGIRGSSPKGQAASDGQHAETYVRPIEALGRYTIVECRLKTGRTHQIRIHLAEAGHMLCGEKTYLRPKPEADAVHDKSGAPRQALHSASLELEHPFSGKTLQFESPMARDLETWLKKIRTT</sequence>
<accession>A0A7M2WYQ3</accession>
<keyword evidence="6" id="KW-1185">Reference proteome</keyword>
<organism evidence="5 6">
    <name type="scientific">Humisphaera borealis</name>
    <dbReference type="NCBI Taxonomy" id="2807512"/>
    <lineage>
        <taxon>Bacteria</taxon>
        <taxon>Pseudomonadati</taxon>
        <taxon>Planctomycetota</taxon>
        <taxon>Phycisphaerae</taxon>
        <taxon>Tepidisphaerales</taxon>
        <taxon>Tepidisphaeraceae</taxon>
        <taxon>Humisphaera</taxon>
    </lineage>
</organism>
<dbReference type="GO" id="GO:0009982">
    <property type="term" value="F:pseudouridine synthase activity"/>
    <property type="evidence" value="ECO:0007669"/>
    <property type="project" value="InterPro"/>
</dbReference>
<dbReference type="InterPro" id="IPR020103">
    <property type="entry name" value="PsdUridine_synth_cat_dom_sf"/>
</dbReference>
<dbReference type="PROSITE" id="PS50889">
    <property type="entry name" value="S4"/>
    <property type="match status" value="1"/>
</dbReference>
<proteinExistence type="inferred from homology"/>
<dbReference type="GO" id="GO:0003723">
    <property type="term" value="F:RNA binding"/>
    <property type="evidence" value="ECO:0007669"/>
    <property type="project" value="UniProtKB-KW"/>
</dbReference>
<dbReference type="Gene3D" id="3.30.2350.10">
    <property type="entry name" value="Pseudouridine synthase"/>
    <property type="match status" value="1"/>
</dbReference>
<gene>
    <name evidence="5" type="ORF">IPV69_03965</name>
</gene>
<feature type="domain" description="Pseudouridine synthase RsuA/RluA-like" evidence="4">
    <location>
        <begin position="169"/>
        <end position="285"/>
    </location>
</feature>
<protein>
    <submittedName>
        <fullName evidence="5">RluA family pseudouridine synthase</fullName>
    </submittedName>
</protein>
<evidence type="ECO:0000256" key="1">
    <source>
        <dbReference type="ARBA" id="ARBA00010876"/>
    </source>
</evidence>
<dbReference type="CDD" id="cd00165">
    <property type="entry name" value="S4"/>
    <property type="match status" value="1"/>
</dbReference>
<comment type="similarity">
    <text evidence="1">Belongs to the pseudouridine synthase RluA family.</text>
</comment>
<dbReference type="KEGG" id="hbs:IPV69_03965"/>
<dbReference type="InterPro" id="IPR006145">
    <property type="entry name" value="PsdUridine_synth_RsuA/RluA"/>
</dbReference>
<dbReference type="InterPro" id="IPR006224">
    <property type="entry name" value="PsdUridine_synth_RluA-like_CS"/>
</dbReference>
<dbReference type="RefSeq" id="WP_206293621.1">
    <property type="nucleotide sequence ID" value="NZ_CP063458.1"/>
</dbReference>
<evidence type="ECO:0000313" key="5">
    <source>
        <dbReference type="EMBL" id="QOV90533.1"/>
    </source>
</evidence>
<evidence type="ECO:0000256" key="2">
    <source>
        <dbReference type="PROSITE-ProRule" id="PRU00182"/>
    </source>
</evidence>
<dbReference type="PANTHER" id="PTHR21600:SF87">
    <property type="entry name" value="RNA PSEUDOURIDYLATE SYNTHASE DOMAIN-CONTAINING PROTEIN 1"/>
    <property type="match status" value="1"/>
</dbReference>
<evidence type="ECO:0000313" key="6">
    <source>
        <dbReference type="Proteomes" id="UP000593765"/>
    </source>
</evidence>
<dbReference type="Pfam" id="PF00849">
    <property type="entry name" value="PseudoU_synth_2"/>
    <property type="match status" value="1"/>
</dbReference>
<dbReference type="PROSITE" id="PS01129">
    <property type="entry name" value="PSI_RLU"/>
    <property type="match status" value="1"/>
</dbReference>
<feature type="region of interest" description="Disordered" evidence="3">
    <location>
        <begin position="129"/>
        <end position="164"/>
    </location>
</feature>